<dbReference type="InterPro" id="IPR011032">
    <property type="entry name" value="GroES-like_sf"/>
</dbReference>
<keyword evidence="6" id="KW-0511">Multifunctional enzyme</keyword>
<dbReference type="Pfam" id="PF02801">
    <property type="entry name" value="Ketoacyl-synt_C"/>
    <property type="match status" value="1"/>
</dbReference>
<dbReference type="Gene3D" id="3.40.50.150">
    <property type="entry name" value="Vaccinia Virus protein VP39"/>
    <property type="match status" value="1"/>
</dbReference>
<dbReference type="InterPro" id="IPR016039">
    <property type="entry name" value="Thiolase-like"/>
</dbReference>
<dbReference type="SMART" id="SM00823">
    <property type="entry name" value="PKS_PP"/>
    <property type="match status" value="1"/>
</dbReference>
<dbReference type="Gene3D" id="3.40.50.720">
    <property type="entry name" value="NAD(P)-binding Rossmann-like Domain"/>
    <property type="match status" value="2"/>
</dbReference>
<gene>
    <name evidence="13" type="ORF">SLS56_010019</name>
</gene>
<dbReference type="SUPFAM" id="SSF50129">
    <property type="entry name" value="GroES-like"/>
    <property type="match status" value="1"/>
</dbReference>
<feature type="domain" description="Ketosynthase family 3 (KS3)" evidence="11">
    <location>
        <begin position="74"/>
        <end position="492"/>
    </location>
</feature>
<evidence type="ECO:0000256" key="4">
    <source>
        <dbReference type="ARBA" id="ARBA00022679"/>
    </source>
</evidence>
<keyword evidence="2" id="KW-0597">Phosphoprotein</keyword>
<dbReference type="InterPro" id="IPR014030">
    <property type="entry name" value="Ketoacyl_synth_N"/>
</dbReference>
<evidence type="ECO:0000256" key="3">
    <source>
        <dbReference type="ARBA" id="ARBA00022603"/>
    </source>
</evidence>
<evidence type="ECO:0000259" key="11">
    <source>
        <dbReference type="PROSITE" id="PS52004"/>
    </source>
</evidence>
<dbReference type="Gene3D" id="3.90.180.10">
    <property type="entry name" value="Medium-chain alcohol dehydrogenases, catalytic domain"/>
    <property type="match status" value="2"/>
</dbReference>
<dbReference type="InterPro" id="IPR049552">
    <property type="entry name" value="PKS_DH_N"/>
</dbReference>
<keyword evidence="4" id="KW-0808">Transferase</keyword>
<dbReference type="SUPFAM" id="SSF47336">
    <property type="entry name" value="ACP-like"/>
    <property type="match status" value="1"/>
</dbReference>
<dbReference type="SUPFAM" id="SSF51735">
    <property type="entry name" value="NAD(P)-binding Rossmann-fold domains"/>
    <property type="match status" value="2"/>
</dbReference>
<comment type="caution">
    <text evidence="13">The sequence shown here is derived from an EMBL/GenBank/DDBJ whole genome shotgun (WGS) entry which is preliminary data.</text>
</comment>
<dbReference type="Pfam" id="PF00550">
    <property type="entry name" value="PP-binding"/>
    <property type="match status" value="1"/>
</dbReference>
<evidence type="ECO:0000256" key="6">
    <source>
        <dbReference type="ARBA" id="ARBA00023268"/>
    </source>
</evidence>
<dbReference type="CDD" id="cd02440">
    <property type="entry name" value="AdoMet_MTases"/>
    <property type="match status" value="1"/>
</dbReference>
<keyword evidence="3" id="KW-0489">Methyltransferase</keyword>
<dbReference type="InterPro" id="IPR014043">
    <property type="entry name" value="Acyl_transferase_dom"/>
</dbReference>
<dbReference type="InterPro" id="IPR016036">
    <property type="entry name" value="Malonyl_transacylase_ACP-bd"/>
</dbReference>
<dbReference type="SUPFAM" id="SSF53335">
    <property type="entry name" value="S-adenosyl-L-methionine-dependent methyltransferases"/>
    <property type="match status" value="1"/>
</dbReference>
<feature type="domain" description="Carrier" evidence="10">
    <location>
        <begin position="2429"/>
        <end position="2505"/>
    </location>
</feature>
<dbReference type="Pfam" id="PF16197">
    <property type="entry name" value="KAsynt_C_assoc"/>
    <property type="match status" value="1"/>
</dbReference>
<dbReference type="InterPro" id="IPR016035">
    <property type="entry name" value="Acyl_Trfase/lysoPLipase"/>
</dbReference>
<dbReference type="InterPro" id="IPR032821">
    <property type="entry name" value="PKS_assoc"/>
</dbReference>
<evidence type="ECO:0000313" key="14">
    <source>
        <dbReference type="Proteomes" id="UP001521116"/>
    </source>
</evidence>
<dbReference type="InterPro" id="IPR014031">
    <property type="entry name" value="Ketoacyl_synth_C"/>
</dbReference>
<dbReference type="Gene3D" id="3.40.366.10">
    <property type="entry name" value="Malonyl-Coenzyme A Acyl Carrier Protein, domain 2"/>
    <property type="match status" value="1"/>
</dbReference>
<dbReference type="InterPro" id="IPR020806">
    <property type="entry name" value="PKS_PP-bd"/>
</dbReference>
<dbReference type="CDD" id="cd00833">
    <property type="entry name" value="PKS"/>
    <property type="match status" value="1"/>
</dbReference>
<feature type="active site" description="Proton acceptor; for dehydratase activity" evidence="8">
    <location>
        <position position="988"/>
    </location>
</feature>
<dbReference type="InterPro" id="IPR009081">
    <property type="entry name" value="PP-bd_ACP"/>
</dbReference>
<dbReference type="Pfam" id="PF08242">
    <property type="entry name" value="Methyltransf_12"/>
    <property type="match status" value="1"/>
</dbReference>
<dbReference type="InterPro" id="IPR057326">
    <property type="entry name" value="KR_dom"/>
</dbReference>
<sequence length="2515" mass="268658">MAPIAIPRVPDSHGEGNGSARLDGSNRTNGMNGLNGTNGMDGLNGTNGLNGVNGEVNGHAKLNGHSAAAPAEAPPPIAIVGIGLRLPGKITSADQFWDLLVSKKSGRCRVPRSRYNTDAFHSPSGKPGTVKTQHGYFLDCELDQMDASFFSMSRAEVEKLDPQQRLLLEVVWECMESGGQRDWRGRKIGCYVGVFGEDWLDLSTKDPQHLGMYRVTGTGDFAIANRVSYEYDLKGPSMTIRTGCSSSLVGLHEACQAIYSGECESAVVAGTNLIITPTMTLALSEQGVLSPTGSCKSFDAKADGYARGEAINAVFVKRLSDALRDGDPIRGVIRATATNCDGRTQGIANPSSESHEALIRRAYQVANISKIADTGFVECHGTGTKIGDPQEASAVGRVFGGKGVLIGSVKPNVGHSEGASGLTSLIKAILALENETVPPNINFSEPNPRIAWDEFNLRVPTAPMPWPADRLARVSVNSFGIGGANAHVILDSAKPYRSAAAAAARMPGPRLLLFSANHADSLREGAEKIQDYVEAHPARLDGVAHTLAARREHLAYRAFAVADGTTWPVELSPVVKPKGAPRRLNMVFTGQGAQWPGMGVDLLRDFPAFQADVRAMDAALRKLRHAPLWTIEEELLRPEKTSRLHLAEFAQPICTALQIGVVNLLRACGVRPAAVVGHSSGEIAAAYAAGALTADAAMAVAYYRGQVAKQQLRRGGMAALGLGRAEAAPFLEAGVVVACENSPRSVTLSGDADRLDAVVERVKAARPGVFARRLRVEMAYHSHHMQEVGDLYESLLEGLVAAADPHVPLFSSVSAKPITAGSLLGPSYWRANLESPVLFHSAARALVKAAPADGLFVEVGPHSALAGPLREIFAEHAVDTGRAYVATLVRREHGSRALLGALGRLHQEAVAVDLAALAGAAAVLTDLPPYSWRHDASYWSESRVARAWRQRRFAPHELLGCRVLESTDVEPAWRQVLRLDDAPWLRDHRIGDDVVLPAAAYVAMAGEAARQLSGRPATDFALRRVDIKAALVLRDAEPAEIVTQLRPARLTDELDSEWLDFSIASFNGEAWLRHCAGQVKAGPGAAVRGGAAAAGQHARQASAERCYRAMETAGLRYGPAFRGLVDVSARPGAAAASASVVDRFRAPETAYALHPTTIDCCLQLLIVAAADGLPRRLANLCMPTHIGEMYVGQGDPQVRIGAEAVASPTGSICGAATGVADGRLVLSLAGVRLTALADDEPSGAPDPVAAAQLHWLPDVHFAAPADFIVPGGHLRDAALKLERLSLLCTIEALHRVGGIPTLGHLATFRGWMAAQRDRAVGGHYDHVEDCARLAALGRDELWAEIKAVQADVQRTPGAAVGDVLVRATEWSAAIFSGHIDAIEVLIQDGGLESIYRFMQAMCDCTRYFELLGHANPTMRILEIGAGTGGTTAEVLRGLTGGAGERVYARYDYTDISTGFFTAAQDRFKQCDGIEFRTLDVSKEPLAQGFEAESYDLILASNVLHATPSIHETLSNVRKLLKPGGRLFLQELSPAWKMFNFIMGFLSGWWLGADDGRPDEPYMPASRWDAELRASGFSGADAVVYDDERPFQINANIISTAVATTPTTTATTTSKPVTILASSPPGPAAQAVHAALRARGLAPAFATLDDDDDDDGADDDVVALLDVEGPDAPFFHDLPAARLARFQAWIGGLARAGGDPTVLWVTGASQAACADPRYAGAVGVARTVRSELGVGFATLEVGVSGGEVDAEVVADLFERVGRERGERRGRGKVDPDWEYALLDGVVQIPRYRAVDVRRELLVESGGGGEGPWRLAVGRVGQLQTLRWTEGERAPLAELEVEVEPRAVGLNFKDVLVAMGVVEGIKPGLGIECAGVVRAVGAGVRGLGVGDRVVAFDHACFSTSFAVRADLVAKIPEGLSFEDAASMPCVFTTAIYALINVGGLSKGQIFATVGSEEKVKYLVDTFGLPRSRIFNSRDTSFHADLMAATDGRGVDLVLNSLSGELLHLSWKCVAEFGKMLEIGKRDLVGHGALGMNLFDANRTFCGIDMSRMAVQRPELYQRVLAQCMQYYENGGISPVRPIRTFPASQVMEAFREMQKGQHIGKIVVSMPEQPAELELTPTAQKLKLREDASYLLCGGLGGLGRAISNWMVENGARNLVYLSRSGGESESTQAFIRELEAQGCSVQAFKGDVANAEDVASAVQQAAKPIAGVLHMSMVLKDCGLLDLTHDDWRTAVEPKVEGAWSIHRALGDTKLDFFVLFSSLSYVIGQIGQANYAAANAFLAAFAQYRHSLGLPASVIDIGVMEDVGYVCENPAILEQFKALSYHTLREKDLLDSLTLLTSRQTSSPASSAGYFNPAELVIGLRSTKPLSDEHNRAIWKRDARMAQAHLDGAKSAAATQRGGSADGDDLAELVARAAADASVLDGAAARERLTRGIGRRLYAFMFQPEDELDVGMTLKALGIDSLVAIEIRNWWRQTLGFDISVLEIMGAASIAMLGKLAADGLRREFGAARGA</sequence>
<dbReference type="Gene3D" id="1.10.1200.10">
    <property type="entry name" value="ACP-like"/>
    <property type="match status" value="1"/>
</dbReference>
<dbReference type="InterPro" id="IPR029063">
    <property type="entry name" value="SAM-dependent_MTases_sf"/>
</dbReference>
<dbReference type="PROSITE" id="PS50075">
    <property type="entry name" value="CARRIER"/>
    <property type="match status" value="1"/>
</dbReference>
<dbReference type="InterPro" id="IPR036736">
    <property type="entry name" value="ACP-like_sf"/>
</dbReference>
<evidence type="ECO:0000256" key="1">
    <source>
        <dbReference type="ARBA" id="ARBA00022450"/>
    </source>
</evidence>
<reference evidence="13 14" key="1">
    <citation type="submission" date="2024-02" db="EMBL/GenBank/DDBJ databases">
        <title>De novo assembly and annotation of 12 fungi associated with fruit tree decline syndrome in Ontario, Canada.</title>
        <authorList>
            <person name="Sulman M."/>
            <person name="Ellouze W."/>
            <person name="Ilyukhin E."/>
        </authorList>
    </citation>
    <scope>NUCLEOTIDE SEQUENCE [LARGE SCALE GENOMIC DNA]</scope>
    <source>
        <strain evidence="13 14">M1-105</strain>
    </source>
</reference>
<dbReference type="SMART" id="SM00825">
    <property type="entry name" value="PKS_KS"/>
    <property type="match status" value="1"/>
</dbReference>
<dbReference type="SUPFAM" id="SSF55048">
    <property type="entry name" value="Probable ACP-binding domain of malonyl-CoA ACP transacylase"/>
    <property type="match status" value="1"/>
</dbReference>
<protein>
    <submittedName>
        <fullName evidence="13">Type I Iterative PKS</fullName>
    </submittedName>
</protein>
<dbReference type="SUPFAM" id="SSF52151">
    <property type="entry name" value="FabD/lysophospholipase-like"/>
    <property type="match status" value="1"/>
</dbReference>
<organism evidence="13 14">
    <name type="scientific">Neofusicoccum ribis</name>
    <dbReference type="NCBI Taxonomy" id="45134"/>
    <lineage>
        <taxon>Eukaryota</taxon>
        <taxon>Fungi</taxon>
        <taxon>Dikarya</taxon>
        <taxon>Ascomycota</taxon>
        <taxon>Pezizomycotina</taxon>
        <taxon>Dothideomycetes</taxon>
        <taxon>Dothideomycetes incertae sedis</taxon>
        <taxon>Botryosphaeriales</taxon>
        <taxon>Botryosphaeriaceae</taxon>
        <taxon>Neofusicoccum</taxon>
    </lineage>
</organism>
<feature type="region of interest" description="N-terminal hotdog fold" evidence="8">
    <location>
        <begin position="956"/>
        <end position="1086"/>
    </location>
</feature>
<dbReference type="Proteomes" id="UP001521116">
    <property type="component" value="Unassembled WGS sequence"/>
</dbReference>
<dbReference type="PROSITE" id="PS52004">
    <property type="entry name" value="KS3_2"/>
    <property type="match status" value="1"/>
</dbReference>
<dbReference type="SMART" id="SM00822">
    <property type="entry name" value="PKS_KR"/>
    <property type="match status" value="1"/>
</dbReference>
<dbReference type="InterPro" id="IPR049551">
    <property type="entry name" value="PKS_DH_C"/>
</dbReference>
<dbReference type="InterPro" id="IPR049900">
    <property type="entry name" value="PKS_mFAS_DH"/>
</dbReference>
<dbReference type="InterPro" id="IPR001227">
    <property type="entry name" value="Ac_transferase_dom_sf"/>
</dbReference>
<dbReference type="Pfam" id="PF21089">
    <property type="entry name" value="PKS_DH_N"/>
    <property type="match status" value="1"/>
</dbReference>
<dbReference type="Pfam" id="PF08240">
    <property type="entry name" value="ADH_N"/>
    <property type="match status" value="1"/>
</dbReference>
<dbReference type="Pfam" id="PF00698">
    <property type="entry name" value="Acyl_transf_1"/>
    <property type="match status" value="1"/>
</dbReference>
<evidence type="ECO:0000259" key="10">
    <source>
        <dbReference type="PROSITE" id="PS50075"/>
    </source>
</evidence>
<keyword evidence="1" id="KW-0596">Phosphopantetheine</keyword>
<dbReference type="SUPFAM" id="SSF53901">
    <property type="entry name" value="Thiolase-like"/>
    <property type="match status" value="1"/>
</dbReference>
<proteinExistence type="predicted"/>
<dbReference type="SMART" id="SM00827">
    <property type="entry name" value="PKS_AT"/>
    <property type="match status" value="1"/>
</dbReference>
<evidence type="ECO:0000259" key="12">
    <source>
        <dbReference type="PROSITE" id="PS52019"/>
    </source>
</evidence>
<accession>A0ABR3SFP5</accession>
<name>A0ABR3SFP5_9PEZI</name>
<evidence type="ECO:0000256" key="2">
    <source>
        <dbReference type="ARBA" id="ARBA00022553"/>
    </source>
</evidence>
<feature type="domain" description="PKS/mFAS DH" evidence="12">
    <location>
        <begin position="956"/>
        <end position="1242"/>
    </location>
</feature>
<dbReference type="SMART" id="SM00829">
    <property type="entry name" value="PKS_ER"/>
    <property type="match status" value="1"/>
</dbReference>
<feature type="active site" description="Proton donor; for dehydratase activity" evidence="8">
    <location>
        <position position="1159"/>
    </location>
</feature>
<dbReference type="InterPro" id="IPR042104">
    <property type="entry name" value="PKS_dehydratase_sf"/>
</dbReference>
<dbReference type="Pfam" id="PF08659">
    <property type="entry name" value="KR"/>
    <property type="match status" value="1"/>
</dbReference>
<dbReference type="InterPro" id="IPR036291">
    <property type="entry name" value="NAD(P)-bd_dom_sf"/>
</dbReference>
<keyword evidence="14" id="KW-1185">Reference proteome</keyword>
<dbReference type="CDD" id="cd05195">
    <property type="entry name" value="enoyl_red"/>
    <property type="match status" value="1"/>
</dbReference>
<dbReference type="Pfam" id="PF00109">
    <property type="entry name" value="ketoacyl-synt"/>
    <property type="match status" value="1"/>
</dbReference>
<dbReference type="InterPro" id="IPR020843">
    <property type="entry name" value="ER"/>
</dbReference>
<dbReference type="InterPro" id="IPR050091">
    <property type="entry name" value="PKS_NRPS_Biosynth_Enz"/>
</dbReference>
<dbReference type="InterPro" id="IPR013154">
    <property type="entry name" value="ADH-like_N"/>
</dbReference>
<dbReference type="InterPro" id="IPR013217">
    <property type="entry name" value="Methyltransf_12"/>
</dbReference>
<dbReference type="Pfam" id="PF13602">
    <property type="entry name" value="ADH_zinc_N_2"/>
    <property type="match status" value="1"/>
</dbReference>
<evidence type="ECO:0000256" key="9">
    <source>
        <dbReference type="SAM" id="MobiDB-lite"/>
    </source>
</evidence>
<dbReference type="InterPro" id="IPR020841">
    <property type="entry name" value="PKS_Beta-ketoAc_synthase_dom"/>
</dbReference>
<feature type="region of interest" description="C-terminal hotdog fold" evidence="8">
    <location>
        <begin position="1098"/>
        <end position="1242"/>
    </location>
</feature>
<dbReference type="PANTHER" id="PTHR43775:SF49">
    <property type="entry name" value="SYNTHASE, PUTATIVE (JCVI)-RELATED"/>
    <property type="match status" value="1"/>
</dbReference>
<dbReference type="PROSITE" id="PS52019">
    <property type="entry name" value="PKS_MFAS_DH"/>
    <property type="match status" value="1"/>
</dbReference>
<dbReference type="Pfam" id="PF14765">
    <property type="entry name" value="PS-DH"/>
    <property type="match status" value="1"/>
</dbReference>
<dbReference type="SMART" id="SM00826">
    <property type="entry name" value="PKS_DH"/>
    <property type="match status" value="1"/>
</dbReference>
<keyword evidence="7" id="KW-0012">Acyltransferase</keyword>
<dbReference type="Gene3D" id="3.40.47.10">
    <property type="match status" value="1"/>
</dbReference>
<evidence type="ECO:0000256" key="8">
    <source>
        <dbReference type="PROSITE-ProRule" id="PRU01363"/>
    </source>
</evidence>
<evidence type="ECO:0000256" key="5">
    <source>
        <dbReference type="ARBA" id="ARBA00022857"/>
    </source>
</evidence>
<dbReference type="InterPro" id="IPR020807">
    <property type="entry name" value="PKS_DH"/>
</dbReference>
<feature type="region of interest" description="Disordered" evidence="9">
    <location>
        <begin position="1"/>
        <end position="52"/>
    </location>
</feature>
<evidence type="ECO:0000313" key="13">
    <source>
        <dbReference type="EMBL" id="KAL1619687.1"/>
    </source>
</evidence>
<feature type="compositionally biased region" description="Low complexity" evidence="9">
    <location>
        <begin position="26"/>
        <end position="52"/>
    </location>
</feature>
<dbReference type="PANTHER" id="PTHR43775">
    <property type="entry name" value="FATTY ACID SYNTHASE"/>
    <property type="match status" value="1"/>
</dbReference>
<dbReference type="Gene3D" id="3.10.129.110">
    <property type="entry name" value="Polyketide synthase dehydratase"/>
    <property type="match status" value="1"/>
</dbReference>
<dbReference type="InterPro" id="IPR013968">
    <property type="entry name" value="PKS_KR"/>
</dbReference>
<keyword evidence="5" id="KW-0521">NADP</keyword>
<evidence type="ECO:0000256" key="7">
    <source>
        <dbReference type="ARBA" id="ARBA00023315"/>
    </source>
</evidence>
<dbReference type="EMBL" id="JAJVDC020000184">
    <property type="protein sequence ID" value="KAL1619687.1"/>
    <property type="molecule type" value="Genomic_DNA"/>
</dbReference>